<dbReference type="SUPFAM" id="SSF52540">
    <property type="entry name" value="P-loop containing nucleoside triphosphate hydrolases"/>
    <property type="match status" value="1"/>
</dbReference>
<organism evidence="3 4">
    <name type="scientific">Streptomyces lucensis JCM 4490</name>
    <dbReference type="NCBI Taxonomy" id="1306176"/>
    <lineage>
        <taxon>Bacteria</taxon>
        <taxon>Bacillati</taxon>
        <taxon>Actinomycetota</taxon>
        <taxon>Actinomycetes</taxon>
        <taxon>Kitasatosporales</taxon>
        <taxon>Streptomycetaceae</taxon>
        <taxon>Streptomyces</taxon>
    </lineage>
</organism>
<dbReference type="SUPFAM" id="SSF48371">
    <property type="entry name" value="ARM repeat"/>
    <property type="match status" value="2"/>
</dbReference>
<reference evidence="3" key="1">
    <citation type="journal article" date="2014" name="Int. J. Syst. Evol. Microbiol.">
        <title>Complete genome sequence of Corynebacterium casei LMG S-19264T (=DSM 44701T), isolated from a smear-ripened cheese.</title>
        <authorList>
            <consortium name="US DOE Joint Genome Institute (JGI-PGF)"/>
            <person name="Walter F."/>
            <person name="Albersmeier A."/>
            <person name="Kalinowski J."/>
            <person name="Ruckert C."/>
        </authorList>
    </citation>
    <scope>NUCLEOTIDE SEQUENCE</scope>
    <source>
        <strain evidence="3">JCM 4490</strain>
    </source>
</reference>
<dbReference type="Gene3D" id="3.40.50.300">
    <property type="entry name" value="P-loop containing nucleotide triphosphate hydrolases"/>
    <property type="match status" value="1"/>
</dbReference>
<dbReference type="InterPro" id="IPR007111">
    <property type="entry name" value="NACHT_NTPase"/>
</dbReference>
<comment type="caution">
    <text evidence="3">The sequence shown here is derived from an EMBL/GenBank/DDBJ whole genome shotgun (WGS) entry which is preliminary data.</text>
</comment>
<protein>
    <recommendedName>
        <fullName evidence="2">NACHT domain-containing protein</fullName>
    </recommendedName>
</protein>
<feature type="compositionally biased region" description="Low complexity" evidence="1">
    <location>
        <begin position="12"/>
        <end position="32"/>
    </location>
</feature>
<dbReference type="Gene3D" id="1.25.10.10">
    <property type="entry name" value="Leucine-rich Repeat Variant"/>
    <property type="match status" value="2"/>
</dbReference>
<dbReference type="Pfam" id="PF05729">
    <property type="entry name" value="NACHT"/>
    <property type="match status" value="1"/>
</dbReference>
<proteinExistence type="predicted"/>
<keyword evidence="4" id="KW-1185">Reference proteome</keyword>
<dbReference type="EMBL" id="BMUE01000003">
    <property type="protein sequence ID" value="GGW43966.1"/>
    <property type="molecule type" value="Genomic_DNA"/>
</dbReference>
<sequence length="1247" mass="137244">MTGLIRRRSPRADAATAPEAAVSGPSAAAAPEPRVPAPAAPVPPAVPLVPITPAAPADPVRPGIPAVGTQARGDRAVAVAGNAGIILSGDGNVLHMAPGTTPGPSPEAIDAATRKYARSMRETYGRLDLAVITPLDDRHPHPVVRLQDVFVPPLVRAESRPVDPPGAVVRRLLEQDDLPADRLTWPEDTLASVRARGAHLGRARQSVLSLLAAPGNRCVVLLGNPGSGKSTVARFVALSLLADAEPPGASRGGRHSALDALAGTLPVIIELRRFAEPRWQKAGFEDLLRHLHAEEGLSVPYEVLRLRLDQGRALVVFDGLDEIFAPRLRRQLERRIAEFARANPLARVVVTSRTIGYEDAVLDEAGFGHHVLQDLDQPQIETFVRRWYAIACPHSPGQADRLSGRLVGALQGSRQIRELAGNPLLLTVLAVIGRRRSLPRHRRGVYEHAVSVLVAHWDLDVKLLDEMLPAAVADVLGPEERMELLEFLARRMQEGRFGIGGNQIHGSELKAVFREFLEQYALPEPDVRAGARALLAHLWRRNFVLARYGGDVYGFVHRAFLEYLAARDIAARYRDRRTWTDVRDLLDDVVTGHAADPSWREVLLLLAGQLNAREAAAMVEHLLALYRRSADPRILVLAARCLAEFGRPQPLAAQSRMVVDELTTALSVGPGDGLKELGQVLAGLPASWEGRARYLRWFHLSGQFVPEYRFYEDGGLVISEESAAAHLACHLYEEPARLRTLARFHEGGGIRAAALRVLAERHPRDGRGLELVLDRAVTDRDDRVRRTALQVLGEYWWREEPVRELLLRRLAEESSDYARGAALTALAQRWADDEGTPEVLLAQAGSTRSAHVAHIAFGLLGQRWADRPPVRALAYRALGSPSGAVRAAALRMVAEHYEPRERVPAVLRGRAVSDPDALVRATALTLLAEQWPEDTLEPGLLRERAVEDPEPSVRQAALRALADRCAADPDVWTFLLDRADDEPRGGTRAFLLRLLGERRPDDERVAAVLLDHAARDRNGATRLEALGIVAGWRLTDVRAADLLLVRAVGERDRVLRAAAVRLLAGQWPEGDTRARRLLLERAVDDPESLPRVVALQVLGTQWPDDPEVRRLLIGRAVGDPVARPRATALDLLGERYPRDEEVRALFADREANDPEWSPCEAAFRHWLLGQEEAEPVVRDRARHHRDPALRELALRMLVWQWPHLPTTAETVEEALRHGPPGPAWWSAPEHLAVLTALREQPGAGNGA</sequence>
<reference evidence="3" key="2">
    <citation type="submission" date="2020-09" db="EMBL/GenBank/DDBJ databases">
        <authorList>
            <person name="Sun Q."/>
            <person name="Ohkuma M."/>
        </authorList>
    </citation>
    <scope>NUCLEOTIDE SEQUENCE</scope>
    <source>
        <strain evidence="3">JCM 4490</strain>
    </source>
</reference>
<accession>A0A918J256</accession>
<dbReference type="PROSITE" id="PS50837">
    <property type="entry name" value="NACHT"/>
    <property type="match status" value="1"/>
</dbReference>
<dbReference type="RefSeq" id="WP_190014897.1">
    <property type="nucleotide sequence ID" value="NZ_BMUE01000003.1"/>
</dbReference>
<evidence type="ECO:0000259" key="2">
    <source>
        <dbReference type="PROSITE" id="PS50837"/>
    </source>
</evidence>
<dbReference type="InterPro" id="IPR027417">
    <property type="entry name" value="P-loop_NTPase"/>
</dbReference>
<gene>
    <name evidence="3" type="ORF">GCM10010503_20810</name>
</gene>
<dbReference type="Proteomes" id="UP000620224">
    <property type="component" value="Unassembled WGS sequence"/>
</dbReference>
<dbReference type="PANTHER" id="PTHR46844:SF1">
    <property type="entry name" value="SLR5058 PROTEIN"/>
    <property type="match status" value="1"/>
</dbReference>
<evidence type="ECO:0000256" key="1">
    <source>
        <dbReference type="SAM" id="MobiDB-lite"/>
    </source>
</evidence>
<feature type="region of interest" description="Disordered" evidence="1">
    <location>
        <begin position="1"/>
        <end position="36"/>
    </location>
</feature>
<dbReference type="InterPro" id="IPR016024">
    <property type="entry name" value="ARM-type_fold"/>
</dbReference>
<evidence type="ECO:0000313" key="4">
    <source>
        <dbReference type="Proteomes" id="UP000620224"/>
    </source>
</evidence>
<name>A0A918J256_9ACTN</name>
<dbReference type="InterPro" id="IPR011989">
    <property type="entry name" value="ARM-like"/>
</dbReference>
<dbReference type="Pfam" id="PF13646">
    <property type="entry name" value="HEAT_2"/>
    <property type="match status" value="2"/>
</dbReference>
<dbReference type="AlphaFoldDB" id="A0A918J256"/>
<feature type="domain" description="NACHT" evidence="2">
    <location>
        <begin position="217"/>
        <end position="354"/>
    </location>
</feature>
<evidence type="ECO:0000313" key="3">
    <source>
        <dbReference type="EMBL" id="GGW43966.1"/>
    </source>
</evidence>
<dbReference type="PANTHER" id="PTHR46844">
    <property type="entry name" value="SLR5058 PROTEIN"/>
    <property type="match status" value="1"/>
</dbReference>